<dbReference type="SUPFAM" id="SSF69279">
    <property type="entry name" value="Phage tail proteins"/>
    <property type="match status" value="1"/>
</dbReference>
<accession>H2IVC9</accession>
<gene>
    <name evidence="1" type="ordered locus">Rahaq2_0739</name>
</gene>
<dbReference type="OrthoDB" id="4070623at2"/>
<dbReference type="AlphaFoldDB" id="H2IVC9"/>
<protein>
    <submittedName>
        <fullName evidence="1">Phage protein D</fullName>
    </submittedName>
</protein>
<dbReference type="KEGG" id="raq:Rahaq2_0739"/>
<reference evidence="1 2" key="1">
    <citation type="journal article" date="2012" name="J. Bacteriol.">
        <title>Complete Genome Sequence of Rahnella aquatilis CIP 78.65.</title>
        <authorList>
            <person name="Martinez R.J."/>
            <person name="Bruce D."/>
            <person name="Detter C."/>
            <person name="Goodwin L.A."/>
            <person name="Han J."/>
            <person name="Han C.S."/>
            <person name="Held B."/>
            <person name="Land M.L."/>
            <person name="Mikhailova N."/>
            <person name="Nolan M."/>
            <person name="Pennacchio L."/>
            <person name="Pitluck S."/>
            <person name="Tapia R."/>
            <person name="Woyke T."/>
            <person name="Sobecky P.A."/>
        </authorList>
    </citation>
    <scope>NUCLEOTIDE SEQUENCE [LARGE SCALE GENOMIC DNA]</scope>
    <source>
        <strain evidence="2">ATCC 33071 / DSM 4594 / JCM 1683 / NBRC 105701 / NCIMB 13365 / CIP 78.65</strain>
    </source>
</reference>
<dbReference type="PATRIC" id="fig|745277.3.peg.703"/>
<keyword evidence="2" id="KW-1185">Reference proteome</keyword>
<proteinExistence type="predicted"/>
<evidence type="ECO:0000313" key="2">
    <source>
        <dbReference type="Proteomes" id="UP000009010"/>
    </source>
</evidence>
<organism evidence="1 2">
    <name type="scientific">Rahnella aquatilis (strain ATCC 33071 / DSM 4594 / JCM 1683 / NBRC 105701 / NCIMB 13365 / CIP 78.65)</name>
    <dbReference type="NCBI Taxonomy" id="745277"/>
    <lineage>
        <taxon>Bacteria</taxon>
        <taxon>Pseudomonadati</taxon>
        <taxon>Pseudomonadota</taxon>
        <taxon>Gammaproteobacteria</taxon>
        <taxon>Enterobacterales</taxon>
        <taxon>Yersiniaceae</taxon>
        <taxon>Rahnella</taxon>
    </lineage>
</organism>
<evidence type="ECO:0000313" key="1">
    <source>
        <dbReference type="EMBL" id="AEX50658.1"/>
    </source>
</evidence>
<dbReference type="RefSeq" id="WP_015695931.1">
    <property type="nucleotide sequence ID" value="NC_016818.1"/>
</dbReference>
<dbReference type="Proteomes" id="UP000009010">
    <property type="component" value="Chromosome"/>
</dbReference>
<reference evidence="2" key="2">
    <citation type="submission" date="2012-01" db="EMBL/GenBank/DDBJ databases">
        <title>Complete sequence of chromosome of Rahnella aquatilis CIP 78.65.</title>
        <authorList>
            <person name="Lucas S."/>
            <person name="Han J."/>
            <person name="Lapidus A."/>
            <person name="Cheng J.-F."/>
            <person name="Goodwin L."/>
            <person name="Pitluck S."/>
            <person name="Peters L."/>
            <person name="Ovchinnikova G."/>
            <person name="Held B."/>
            <person name="Detter J.C."/>
            <person name="Han C."/>
            <person name="Tapia R."/>
            <person name="Land M."/>
            <person name="Hauser L."/>
            <person name="Kyrpides N."/>
            <person name="Ivanova N."/>
            <person name="Pagani I."/>
            <person name="Sobecky P."/>
            <person name="Martinez R."/>
            <person name="Woyke T."/>
        </authorList>
    </citation>
    <scope>NUCLEOTIDE SEQUENCE [LARGE SCALE GENOMIC DNA]</scope>
    <source>
        <strain evidence="2">ATCC 33071 / DSM 4594 / JCM 1683 / NBRC 105701 / NCIMB 13365 / CIP 78.65</strain>
    </source>
</reference>
<dbReference type="eggNOG" id="COG3500">
    <property type="taxonomic scope" value="Bacteria"/>
</dbReference>
<name>H2IVC9_RAHAC</name>
<sequence length="359" mass="39688">MLTDLQLPVGARIAPVFSLKIKNKVLEQNISDHIISLTVTDKSGFEADTLTLTFDDSDGQVQMPARGTVLHLHLGWSKQALYDCGYFTVDTVNHQGSPDRIDVTARSADFRGSFETKLSQSYDDYTLGAIIRMISSRNQLSLPVIPPELDSIKIPHIDQTEENDGYFLTRLAQLYGAQVTVKNGAILFFKPGTGRTASGQPLPWKTLTRSDGDNHIFKIADKKAYEGVNARWHDIKTATTSNVALKNTSEKSYTAGTKDNVLQLAKIFPDEETAKRAADSVFNQVQADSASFSIRLALGRADLGAQTPVNVQGFKDVIDNQHWIIDSAVHNLNEKGFTTTLNLKIYVADITYESSILQY</sequence>
<dbReference type="STRING" id="745277.Rahaq2_0739"/>
<dbReference type="EMBL" id="CP003244">
    <property type="protein sequence ID" value="AEX50658.1"/>
    <property type="molecule type" value="Genomic_DNA"/>
</dbReference>
<dbReference type="Pfam" id="PF05954">
    <property type="entry name" value="Phage_GPD"/>
    <property type="match status" value="1"/>
</dbReference>
<dbReference type="HOGENOM" id="CLU_037957_0_0_6"/>